<dbReference type="InterPro" id="IPR036390">
    <property type="entry name" value="WH_DNA-bd_sf"/>
</dbReference>
<dbReference type="AlphaFoldDB" id="A0A1H5HL32"/>
<proteinExistence type="predicted"/>
<accession>A0A1H5HL32</accession>
<feature type="domain" description="HTH marR-type" evidence="1">
    <location>
        <begin position="15"/>
        <end position="147"/>
    </location>
</feature>
<name>A0A1H5HL32_9ACTN</name>
<dbReference type="Gene3D" id="1.10.10.10">
    <property type="entry name" value="Winged helix-like DNA-binding domain superfamily/Winged helix DNA-binding domain"/>
    <property type="match status" value="1"/>
</dbReference>
<dbReference type="GO" id="GO:0003677">
    <property type="term" value="F:DNA binding"/>
    <property type="evidence" value="ECO:0007669"/>
    <property type="project" value="UniProtKB-KW"/>
</dbReference>
<dbReference type="InterPro" id="IPR000835">
    <property type="entry name" value="HTH_MarR-typ"/>
</dbReference>
<dbReference type="GeneID" id="95516514"/>
<reference evidence="2 3" key="1">
    <citation type="submission" date="2016-10" db="EMBL/GenBank/DDBJ databases">
        <authorList>
            <person name="de Groot N.N."/>
        </authorList>
    </citation>
    <scope>NUCLEOTIDE SEQUENCE [LARGE SCALE GENOMIC DNA]</scope>
    <source>
        <strain evidence="2 3">DSM 40306</strain>
    </source>
</reference>
<dbReference type="PANTHER" id="PTHR33164">
    <property type="entry name" value="TRANSCRIPTIONAL REGULATOR, MARR FAMILY"/>
    <property type="match status" value="1"/>
</dbReference>
<dbReference type="InterPro" id="IPR036388">
    <property type="entry name" value="WH-like_DNA-bd_sf"/>
</dbReference>
<dbReference type="GO" id="GO:0006950">
    <property type="term" value="P:response to stress"/>
    <property type="evidence" value="ECO:0007669"/>
    <property type="project" value="TreeGrafter"/>
</dbReference>
<dbReference type="RefSeq" id="WP_074995847.1">
    <property type="nucleotide sequence ID" value="NZ_FNTD01000004.1"/>
</dbReference>
<dbReference type="PANTHER" id="PTHR33164:SF103">
    <property type="entry name" value="REGULATORY PROTEIN MARR"/>
    <property type="match status" value="1"/>
</dbReference>
<dbReference type="GO" id="GO:0003700">
    <property type="term" value="F:DNA-binding transcription factor activity"/>
    <property type="evidence" value="ECO:0007669"/>
    <property type="project" value="InterPro"/>
</dbReference>
<dbReference type="SMART" id="SM00347">
    <property type="entry name" value="HTH_MARR"/>
    <property type="match status" value="1"/>
</dbReference>
<evidence type="ECO:0000259" key="1">
    <source>
        <dbReference type="PROSITE" id="PS50995"/>
    </source>
</evidence>
<evidence type="ECO:0000313" key="3">
    <source>
        <dbReference type="Proteomes" id="UP000182375"/>
    </source>
</evidence>
<dbReference type="Pfam" id="PF12802">
    <property type="entry name" value="MarR_2"/>
    <property type="match status" value="1"/>
</dbReference>
<dbReference type="InterPro" id="IPR039422">
    <property type="entry name" value="MarR/SlyA-like"/>
</dbReference>
<sequence length="157" mass="17151">MPETSASAQDIDHVAAGLVACLPALARALERRVDLEFPHPKPPEAQLALLRHVEANDGVTVRRAAAALLMKPNNVSALVTQLSEQGLLERRQDPQDKRIAHLHLTVTSRQQISEVRHLMSDQVAQALRTMTDGELDALGSALSSLQELNKRLHPAVD</sequence>
<dbReference type="SUPFAM" id="SSF46785">
    <property type="entry name" value="Winged helix' DNA-binding domain"/>
    <property type="match status" value="1"/>
</dbReference>
<dbReference type="PROSITE" id="PS50995">
    <property type="entry name" value="HTH_MARR_2"/>
    <property type="match status" value="1"/>
</dbReference>
<gene>
    <name evidence="2" type="ORF">SAMN04490357_7537</name>
</gene>
<dbReference type="Proteomes" id="UP000182375">
    <property type="component" value="Unassembled WGS sequence"/>
</dbReference>
<dbReference type="STRING" id="67331.SAMN04490357_7537"/>
<dbReference type="EMBL" id="FNTD01000004">
    <property type="protein sequence ID" value="SEE28709.1"/>
    <property type="molecule type" value="Genomic_DNA"/>
</dbReference>
<organism evidence="2 3">
    <name type="scientific">Streptomyces misionensis</name>
    <dbReference type="NCBI Taxonomy" id="67331"/>
    <lineage>
        <taxon>Bacteria</taxon>
        <taxon>Bacillati</taxon>
        <taxon>Actinomycetota</taxon>
        <taxon>Actinomycetes</taxon>
        <taxon>Kitasatosporales</taxon>
        <taxon>Streptomycetaceae</taxon>
        <taxon>Streptomyces</taxon>
    </lineage>
</organism>
<keyword evidence="2" id="KW-0238">DNA-binding</keyword>
<protein>
    <submittedName>
        <fullName evidence="2">DNA-binding transcriptional regulator, MarR family</fullName>
    </submittedName>
</protein>
<evidence type="ECO:0000313" key="2">
    <source>
        <dbReference type="EMBL" id="SEE28709.1"/>
    </source>
</evidence>